<evidence type="ECO:0000259" key="4">
    <source>
        <dbReference type="PROSITE" id="PS50113"/>
    </source>
</evidence>
<name>A0A562Q979_9PSED</name>
<keyword evidence="1" id="KW-0418">Kinase</keyword>
<dbReference type="CDD" id="cd00130">
    <property type="entry name" value="PAS"/>
    <property type="match status" value="4"/>
</dbReference>
<dbReference type="OrthoDB" id="9804951at2"/>
<dbReference type="NCBIfam" id="TIGR00229">
    <property type="entry name" value="sensory_box"/>
    <property type="match status" value="2"/>
</dbReference>
<dbReference type="EMBL" id="VLKY01000010">
    <property type="protein sequence ID" value="TWI52730.1"/>
    <property type="molecule type" value="Genomic_DNA"/>
</dbReference>
<feature type="domain" description="EAL" evidence="5">
    <location>
        <begin position="1074"/>
        <end position="1327"/>
    </location>
</feature>
<comment type="caution">
    <text evidence="7">The sequence shown here is derived from an EMBL/GenBank/DDBJ whole genome shotgun (WGS) entry which is preliminary data.</text>
</comment>
<dbReference type="InterPro" id="IPR001633">
    <property type="entry name" value="EAL_dom"/>
</dbReference>
<feature type="domain" description="PAS" evidence="3">
    <location>
        <begin position="772"/>
        <end position="851"/>
    </location>
</feature>
<dbReference type="Gene3D" id="3.30.70.270">
    <property type="match status" value="1"/>
</dbReference>
<dbReference type="PROSITE" id="PS50883">
    <property type="entry name" value="EAL"/>
    <property type="match status" value="1"/>
</dbReference>
<dbReference type="NCBIfam" id="TIGR00254">
    <property type="entry name" value="GGDEF"/>
    <property type="match status" value="1"/>
</dbReference>
<dbReference type="Pfam" id="PF00990">
    <property type="entry name" value="GGDEF"/>
    <property type="match status" value="1"/>
</dbReference>
<protein>
    <submittedName>
        <fullName evidence="7">PAS domain S-box-containing protein/diguanylate cyclase (GGDEF)-like protein</fullName>
    </submittedName>
</protein>
<dbReference type="SUPFAM" id="SSF55073">
    <property type="entry name" value="Nucleotide cyclase"/>
    <property type="match status" value="1"/>
</dbReference>
<proteinExistence type="predicted"/>
<evidence type="ECO:0000256" key="1">
    <source>
        <dbReference type="ARBA" id="ARBA00022777"/>
    </source>
</evidence>
<dbReference type="CDD" id="cd01949">
    <property type="entry name" value="GGDEF"/>
    <property type="match status" value="1"/>
</dbReference>
<dbReference type="InterPro" id="IPR043128">
    <property type="entry name" value="Rev_trsase/Diguanyl_cyclase"/>
</dbReference>
<feature type="domain" description="PAC" evidence="4">
    <location>
        <begin position="848"/>
        <end position="900"/>
    </location>
</feature>
<dbReference type="InterPro" id="IPR013655">
    <property type="entry name" value="PAS_fold_3"/>
</dbReference>
<evidence type="ECO:0000313" key="7">
    <source>
        <dbReference type="EMBL" id="TWI52730.1"/>
    </source>
</evidence>
<dbReference type="SMART" id="SM00086">
    <property type="entry name" value="PAC"/>
    <property type="match status" value="4"/>
</dbReference>
<dbReference type="RefSeq" id="WP_145143464.1">
    <property type="nucleotide sequence ID" value="NZ_VLKY01000010.1"/>
</dbReference>
<dbReference type="PANTHER" id="PTHR44757">
    <property type="entry name" value="DIGUANYLATE CYCLASE DGCP"/>
    <property type="match status" value="1"/>
</dbReference>
<feature type="domain" description="PAS" evidence="3">
    <location>
        <begin position="266"/>
        <end position="336"/>
    </location>
</feature>
<dbReference type="Proteomes" id="UP000316905">
    <property type="component" value="Unassembled WGS sequence"/>
</dbReference>
<evidence type="ECO:0000259" key="6">
    <source>
        <dbReference type="PROSITE" id="PS50887"/>
    </source>
</evidence>
<dbReference type="InterPro" id="IPR001610">
    <property type="entry name" value="PAC"/>
</dbReference>
<dbReference type="InterPro" id="IPR029787">
    <property type="entry name" value="Nucleotide_cyclase"/>
</dbReference>
<keyword evidence="2" id="KW-0472">Membrane</keyword>
<sequence>MSLPSSQADQFLDHYLARHGLAGESQYALSASLAWRLNLATAVVSLLCLGGGQLELALLGWSAMLFPAAAGLMAWRPVILCAALSLAGYLLWHGIDPAPLQIKGDHLAINALIGLASYLFGQRLQLKRALAQRSGHIHVLRQFSDVLTGSKEICLKEISLEGRLVAINRFGQALMEICSFEQVRDADWLAFWKGEWASPAHEAFAQALRGHPGRFMGYCPTASGVPKWWDVLLVPIVNRQGQVESILGFSWDVTEAQESTAALKRAHQEFDALLGNLNDGFYRLDQDWRFIQVNEKAEELLALRRDKLLGQDIRTLFPEDMAEEYGTAFGDVMHSGIPRHFEFYSACFFRWYRISAYPRPNGITVFFSDITSDVASVQKRQTDEARLRLTQGIGRFADWQFMLSNRELLVSSQAMQLLGLSEEKGRLHQDVFLRQLHPDDRLAFVAALLDLTEGKATLNVVARVQDTEQAGQWRDFQFAGVLLRPQAHPAGLLVGCMQDISDQKDRERRLIEAEVFTRSILDALPQRLCVLDEKGHVLTMNKAWSTFIRVHGSIVAWPEEGESYFNFCRAAAKGGVIQAWTLHDNLQALLNGTGDPFNLEYHVELNGELRWFNVFALLMDTEPKQLLVVHEDITERAQLQAAVEVQAQRLRLAHEGSNDGLWEWRPENEALYVSERFTALTGDTLETYHDFTVWLDDHVHPDERQILSSALQDHLQHKAPFDIELRLDTAHGWHWFRLRGKAEWDEDTLTRFAGSLMDISLQRDLLEQFQASEARFREMVEFLPHVFWVYDTAQATLSYVSPALEKTWGIDADSLYEDMSVWMELVHEDDRAIVQRFQYEVTQLHQQAEAEYRSFNRHGDPLWIRNRTFPLRNAAGQVYRIIGIAENVTEAHRYKDQLYAAAHYDHLCGLPNRLMLQKRLEEQCVHAEAGERDFHVLLITLDRHKWIQQCLGQSAYDEVIGKVAERFQNALNGQGYLASLGGDEFAVLLSRESESNHCQHVVDALLKSLDSQFKTSEAAVKLTAAIGIARFPADGDTAEQLIRSASAAVYAVQKSGRSGYQFFDKGLLENNLDALKLEADLTRAIEQKEFVLYYQPKLCLGSQSICSAEALIRWQHPVYGLVSPLRFIPLLEETGLIVPVGLWCIDQALAQVAQWQKQGLGHFVIAVNLSIRQLQPGLVEEIRKRLAYHKVAPACLELELTESIMHDAEGESGIIINALKALGVRIAVDDFGTGYATLGSLRSFVPDTLKIDRSFLNEMITNEADQAIVRSVIDMAHALHMTVVAEGVETVEQQRLLEGLKCDQIQGYLISTPVSAAVFASKHINLKQQA</sequence>
<evidence type="ECO:0000313" key="8">
    <source>
        <dbReference type="Proteomes" id="UP000316905"/>
    </source>
</evidence>
<dbReference type="InterPro" id="IPR013656">
    <property type="entry name" value="PAS_4"/>
</dbReference>
<accession>A0A562Q979</accession>
<dbReference type="GO" id="GO:0016301">
    <property type="term" value="F:kinase activity"/>
    <property type="evidence" value="ECO:0007669"/>
    <property type="project" value="UniProtKB-KW"/>
</dbReference>
<dbReference type="Pfam" id="PF00563">
    <property type="entry name" value="EAL"/>
    <property type="match status" value="1"/>
</dbReference>
<feature type="domain" description="PAS" evidence="3">
    <location>
        <begin position="646"/>
        <end position="718"/>
    </location>
</feature>
<evidence type="ECO:0000259" key="3">
    <source>
        <dbReference type="PROSITE" id="PS50112"/>
    </source>
</evidence>
<dbReference type="InterPro" id="IPR035919">
    <property type="entry name" value="EAL_sf"/>
</dbReference>
<dbReference type="InterPro" id="IPR000160">
    <property type="entry name" value="GGDEF_dom"/>
</dbReference>
<dbReference type="Gene3D" id="3.20.20.450">
    <property type="entry name" value="EAL domain"/>
    <property type="match status" value="1"/>
</dbReference>
<evidence type="ECO:0000259" key="5">
    <source>
        <dbReference type="PROSITE" id="PS50883"/>
    </source>
</evidence>
<dbReference type="InterPro" id="IPR000700">
    <property type="entry name" value="PAS-assoc_C"/>
</dbReference>
<dbReference type="PROSITE" id="PS50887">
    <property type="entry name" value="GGDEF"/>
    <property type="match status" value="1"/>
</dbReference>
<dbReference type="Pfam" id="PF08448">
    <property type="entry name" value="PAS_4"/>
    <property type="match status" value="2"/>
</dbReference>
<reference evidence="7 8" key="1">
    <citation type="journal article" date="2015" name="Stand. Genomic Sci.">
        <title>Genomic Encyclopedia of Bacterial and Archaeal Type Strains, Phase III: the genomes of soil and plant-associated and newly described type strains.</title>
        <authorList>
            <person name="Whitman W.B."/>
            <person name="Woyke T."/>
            <person name="Klenk H.P."/>
            <person name="Zhou Y."/>
            <person name="Lilburn T.G."/>
            <person name="Beck B.J."/>
            <person name="De Vos P."/>
            <person name="Vandamme P."/>
            <person name="Eisen J.A."/>
            <person name="Garrity G."/>
            <person name="Hugenholtz P."/>
            <person name="Kyrpides N.C."/>
        </authorList>
    </citation>
    <scope>NUCLEOTIDE SEQUENCE [LARGE SCALE GENOMIC DNA]</scope>
    <source>
        <strain evidence="7 8">CGMCC 1.6858</strain>
    </source>
</reference>
<dbReference type="CDD" id="cd01948">
    <property type="entry name" value="EAL"/>
    <property type="match status" value="1"/>
</dbReference>
<dbReference type="SUPFAM" id="SSF55785">
    <property type="entry name" value="PYP-like sensor domain (PAS domain)"/>
    <property type="match status" value="6"/>
</dbReference>
<dbReference type="PROSITE" id="PS50113">
    <property type="entry name" value="PAC"/>
    <property type="match status" value="2"/>
</dbReference>
<feature type="transmembrane region" description="Helical" evidence="2">
    <location>
        <begin position="39"/>
        <end position="61"/>
    </location>
</feature>
<keyword evidence="2" id="KW-1133">Transmembrane helix</keyword>
<gene>
    <name evidence="7" type="ORF">IQ22_03106</name>
</gene>
<dbReference type="SMART" id="SM00091">
    <property type="entry name" value="PAS"/>
    <property type="match status" value="4"/>
</dbReference>
<dbReference type="PANTHER" id="PTHR44757:SF2">
    <property type="entry name" value="BIOFILM ARCHITECTURE MAINTENANCE PROTEIN MBAA"/>
    <property type="match status" value="1"/>
</dbReference>
<keyword evidence="8" id="KW-1185">Reference proteome</keyword>
<dbReference type="Gene3D" id="3.30.450.20">
    <property type="entry name" value="PAS domain"/>
    <property type="match status" value="6"/>
</dbReference>
<dbReference type="SMART" id="SM00052">
    <property type="entry name" value="EAL"/>
    <property type="match status" value="1"/>
</dbReference>
<dbReference type="SUPFAM" id="SSF141868">
    <property type="entry name" value="EAL domain-like"/>
    <property type="match status" value="1"/>
</dbReference>
<keyword evidence="2" id="KW-0812">Transmembrane</keyword>
<dbReference type="Pfam" id="PF08447">
    <property type="entry name" value="PAS_3"/>
    <property type="match status" value="2"/>
</dbReference>
<organism evidence="7 8">
    <name type="scientific">Pseudomonas duriflava</name>
    <dbReference type="NCBI Taxonomy" id="459528"/>
    <lineage>
        <taxon>Bacteria</taxon>
        <taxon>Pseudomonadati</taxon>
        <taxon>Pseudomonadota</taxon>
        <taxon>Gammaproteobacteria</taxon>
        <taxon>Pseudomonadales</taxon>
        <taxon>Pseudomonadaceae</taxon>
        <taxon>Pseudomonas</taxon>
    </lineage>
</organism>
<feature type="domain" description="PAC" evidence="4">
    <location>
        <begin position="209"/>
        <end position="265"/>
    </location>
</feature>
<dbReference type="PROSITE" id="PS50112">
    <property type="entry name" value="PAS"/>
    <property type="match status" value="3"/>
</dbReference>
<feature type="transmembrane region" description="Helical" evidence="2">
    <location>
        <begin position="73"/>
        <end position="92"/>
    </location>
</feature>
<evidence type="ECO:0000256" key="2">
    <source>
        <dbReference type="SAM" id="Phobius"/>
    </source>
</evidence>
<keyword evidence="1" id="KW-0808">Transferase</keyword>
<dbReference type="InterPro" id="IPR052155">
    <property type="entry name" value="Biofilm_reg_signaling"/>
</dbReference>
<dbReference type="InterPro" id="IPR000014">
    <property type="entry name" value="PAS"/>
</dbReference>
<dbReference type="SMART" id="SM00267">
    <property type="entry name" value="GGDEF"/>
    <property type="match status" value="1"/>
</dbReference>
<dbReference type="InterPro" id="IPR035965">
    <property type="entry name" value="PAS-like_dom_sf"/>
</dbReference>
<feature type="domain" description="GGDEF" evidence="6">
    <location>
        <begin position="932"/>
        <end position="1065"/>
    </location>
</feature>